<comment type="caution">
    <text evidence="2">The sequence shown here is derived from an EMBL/GenBank/DDBJ whole genome shotgun (WGS) entry which is preliminary data.</text>
</comment>
<keyword evidence="3" id="KW-1185">Reference proteome</keyword>
<dbReference type="EMBL" id="PXOG01000185">
    <property type="protein sequence ID" value="RGP69251.1"/>
    <property type="molecule type" value="Genomic_DNA"/>
</dbReference>
<gene>
    <name evidence="2" type="ORF">FLONG3_7887</name>
</gene>
<feature type="region of interest" description="Disordered" evidence="1">
    <location>
        <begin position="1"/>
        <end position="79"/>
    </location>
</feature>
<dbReference type="Proteomes" id="UP000266234">
    <property type="component" value="Unassembled WGS sequence"/>
</dbReference>
<protein>
    <submittedName>
        <fullName evidence="2">Uncharacterized protein</fullName>
    </submittedName>
</protein>
<evidence type="ECO:0000256" key="1">
    <source>
        <dbReference type="SAM" id="MobiDB-lite"/>
    </source>
</evidence>
<dbReference type="AlphaFoldDB" id="A0A395SA12"/>
<proteinExistence type="predicted"/>
<evidence type="ECO:0000313" key="2">
    <source>
        <dbReference type="EMBL" id="RGP69251.1"/>
    </source>
</evidence>
<feature type="compositionally biased region" description="Basic and acidic residues" evidence="1">
    <location>
        <begin position="24"/>
        <end position="79"/>
    </location>
</feature>
<organism evidence="2 3">
    <name type="scientific">Fusarium longipes</name>
    <dbReference type="NCBI Taxonomy" id="694270"/>
    <lineage>
        <taxon>Eukaryota</taxon>
        <taxon>Fungi</taxon>
        <taxon>Dikarya</taxon>
        <taxon>Ascomycota</taxon>
        <taxon>Pezizomycotina</taxon>
        <taxon>Sordariomycetes</taxon>
        <taxon>Hypocreomycetidae</taxon>
        <taxon>Hypocreales</taxon>
        <taxon>Nectriaceae</taxon>
        <taxon>Fusarium</taxon>
    </lineage>
</organism>
<sequence>MTRGRYGSLASRGRGFGRGNPHRGGREREAEEAKRADVENIETAIEKLKEKRAAAEKKEEDKKEEDKKEEDKKEEQEEA</sequence>
<name>A0A395SA12_9HYPO</name>
<reference evidence="2 3" key="1">
    <citation type="journal article" date="2018" name="PLoS Pathog.">
        <title>Evolution of structural diversity of trichothecenes, a family of toxins produced by plant pathogenic and entomopathogenic fungi.</title>
        <authorList>
            <person name="Proctor R.H."/>
            <person name="McCormick S.P."/>
            <person name="Kim H.S."/>
            <person name="Cardoza R.E."/>
            <person name="Stanley A.M."/>
            <person name="Lindo L."/>
            <person name="Kelly A."/>
            <person name="Brown D.W."/>
            <person name="Lee T."/>
            <person name="Vaughan M.M."/>
            <person name="Alexander N.J."/>
            <person name="Busman M."/>
            <person name="Gutierrez S."/>
        </authorList>
    </citation>
    <scope>NUCLEOTIDE SEQUENCE [LARGE SCALE GENOMIC DNA]</scope>
    <source>
        <strain evidence="2 3">NRRL 20695</strain>
    </source>
</reference>
<evidence type="ECO:0000313" key="3">
    <source>
        <dbReference type="Proteomes" id="UP000266234"/>
    </source>
</evidence>
<accession>A0A395SA12</accession>